<keyword evidence="4" id="KW-0560">Oxidoreductase</keyword>
<gene>
    <name evidence="11" type="ORF">GCM10007269_06320</name>
</gene>
<comment type="similarity">
    <text evidence="1 9">Belongs to the short-chain dehydrogenases/reductases (SDR) family.</text>
</comment>
<evidence type="ECO:0000313" key="12">
    <source>
        <dbReference type="Proteomes" id="UP000629365"/>
    </source>
</evidence>
<evidence type="ECO:0000256" key="2">
    <source>
        <dbReference type="ARBA" id="ARBA00012848"/>
    </source>
</evidence>
<feature type="domain" description="Ketoreductase" evidence="10">
    <location>
        <begin position="12"/>
        <end position="204"/>
    </location>
</feature>
<protein>
    <recommendedName>
        <fullName evidence="3">Diacetyl reductase [(S)-acetoin forming]</fullName>
        <ecNumber evidence="2">1.1.1.304</ecNumber>
    </recommendedName>
    <alternativeName>
        <fullName evidence="6">Acetoin(diacetyl) reductase</fullName>
    </alternativeName>
    <alternativeName>
        <fullName evidence="7">Meso-2,3-butanediol dehydrogenase</fullName>
    </alternativeName>
</protein>
<proteinExistence type="inferred from homology"/>
<evidence type="ECO:0000256" key="4">
    <source>
        <dbReference type="ARBA" id="ARBA00023002"/>
    </source>
</evidence>
<dbReference type="PANTHER" id="PTHR42760">
    <property type="entry name" value="SHORT-CHAIN DEHYDROGENASES/REDUCTASES FAMILY MEMBER"/>
    <property type="match status" value="1"/>
</dbReference>
<name>A0ABQ1RFZ5_9MICO</name>
<dbReference type="NCBIfam" id="TIGR02415">
    <property type="entry name" value="23BDH"/>
    <property type="match status" value="1"/>
</dbReference>
<dbReference type="PROSITE" id="PS00061">
    <property type="entry name" value="ADH_SHORT"/>
    <property type="match status" value="1"/>
</dbReference>
<dbReference type="SMART" id="SM00822">
    <property type="entry name" value="PKS_KR"/>
    <property type="match status" value="1"/>
</dbReference>
<dbReference type="Gene3D" id="3.40.50.720">
    <property type="entry name" value="NAD(P)-binding Rossmann-like Domain"/>
    <property type="match status" value="1"/>
</dbReference>
<dbReference type="EC" id="1.1.1.304" evidence="2"/>
<dbReference type="InterPro" id="IPR057326">
    <property type="entry name" value="KR_dom"/>
</dbReference>
<evidence type="ECO:0000313" key="11">
    <source>
        <dbReference type="EMBL" id="GGD65812.1"/>
    </source>
</evidence>
<evidence type="ECO:0000256" key="6">
    <source>
        <dbReference type="ARBA" id="ARBA00029989"/>
    </source>
</evidence>
<sequence length="267" mass="27772">MTMAENKASENKVALVTGAGQGIGRGIALKLASDGFDIAVVDLPFQEEKAAGVVSEIEALGRKAIFVGADVSKKDDIVAAVDRAAAELGSFDVIVNNAGIAQVKPFEEITEEELNKIFAINVNSVVWGIQAAAAKFTELGKKGRIISAASIASVKGFPILGAYSASKFAVRGLTQVASQELAPKGITVNAYAPGIVGTGMWDEIDKRLSEINGKPIGQNLKENVESISLGRIETPEDVAGVVSFFAGPNAAYVTGQTLLVDGGMLYS</sequence>
<evidence type="ECO:0000256" key="5">
    <source>
        <dbReference type="ARBA" id="ARBA00023027"/>
    </source>
</evidence>
<organism evidence="11 12">
    <name type="scientific">Microbacterium murale</name>
    <dbReference type="NCBI Taxonomy" id="1081040"/>
    <lineage>
        <taxon>Bacteria</taxon>
        <taxon>Bacillati</taxon>
        <taxon>Actinomycetota</taxon>
        <taxon>Actinomycetes</taxon>
        <taxon>Micrococcales</taxon>
        <taxon>Microbacteriaceae</taxon>
        <taxon>Microbacterium</taxon>
    </lineage>
</organism>
<dbReference type="InterPro" id="IPR014007">
    <property type="entry name" value="23BDH"/>
</dbReference>
<keyword evidence="12" id="KW-1185">Reference proteome</keyword>
<dbReference type="InterPro" id="IPR002347">
    <property type="entry name" value="SDR_fam"/>
</dbReference>
<dbReference type="SUPFAM" id="SSF51735">
    <property type="entry name" value="NAD(P)-binding Rossmann-fold domains"/>
    <property type="match status" value="1"/>
</dbReference>
<accession>A0ABQ1RFZ5</accession>
<reference evidence="12" key="1">
    <citation type="journal article" date="2019" name="Int. J. Syst. Evol. Microbiol.">
        <title>The Global Catalogue of Microorganisms (GCM) 10K type strain sequencing project: providing services to taxonomists for standard genome sequencing and annotation.</title>
        <authorList>
            <consortium name="The Broad Institute Genomics Platform"/>
            <consortium name="The Broad Institute Genome Sequencing Center for Infectious Disease"/>
            <person name="Wu L."/>
            <person name="Ma J."/>
        </authorList>
    </citation>
    <scope>NUCLEOTIDE SEQUENCE [LARGE SCALE GENOMIC DNA]</scope>
    <source>
        <strain evidence="12">CCM 7640</strain>
    </source>
</reference>
<dbReference type="NCBIfam" id="NF005559">
    <property type="entry name" value="PRK07231.1"/>
    <property type="match status" value="1"/>
</dbReference>
<comment type="catalytic activity">
    <reaction evidence="8">
        <text>(S)-acetoin + NAD(+) = diacetyl + NADH + H(+)</text>
        <dbReference type="Rhea" id="RHEA:27286"/>
        <dbReference type="ChEBI" id="CHEBI:15378"/>
        <dbReference type="ChEBI" id="CHEBI:15687"/>
        <dbReference type="ChEBI" id="CHEBI:16583"/>
        <dbReference type="ChEBI" id="CHEBI:57540"/>
        <dbReference type="ChEBI" id="CHEBI:57945"/>
        <dbReference type="EC" id="1.1.1.304"/>
    </reaction>
</comment>
<evidence type="ECO:0000256" key="3">
    <source>
        <dbReference type="ARBA" id="ARBA00016110"/>
    </source>
</evidence>
<comment type="caution">
    <text evidence="11">The sequence shown here is derived from an EMBL/GenBank/DDBJ whole genome shotgun (WGS) entry which is preliminary data.</text>
</comment>
<dbReference type="Pfam" id="PF00106">
    <property type="entry name" value="adh_short"/>
    <property type="match status" value="1"/>
</dbReference>
<dbReference type="PANTHER" id="PTHR42760:SF121">
    <property type="entry name" value="3-OXOACYL-(ACYL-CARRIER-PROTEIN) REDUCTASE"/>
    <property type="match status" value="1"/>
</dbReference>
<evidence type="ECO:0000256" key="8">
    <source>
        <dbReference type="ARBA" id="ARBA00047315"/>
    </source>
</evidence>
<evidence type="ECO:0000259" key="10">
    <source>
        <dbReference type="SMART" id="SM00822"/>
    </source>
</evidence>
<evidence type="ECO:0000256" key="9">
    <source>
        <dbReference type="RuleBase" id="RU000363"/>
    </source>
</evidence>
<dbReference type="PRINTS" id="PR00080">
    <property type="entry name" value="SDRFAMILY"/>
</dbReference>
<keyword evidence="5" id="KW-0520">NAD</keyword>
<dbReference type="PRINTS" id="PR00081">
    <property type="entry name" value="GDHRDH"/>
</dbReference>
<dbReference type="Proteomes" id="UP000629365">
    <property type="component" value="Unassembled WGS sequence"/>
</dbReference>
<dbReference type="EMBL" id="BMCM01000001">
    <property type="protein sequence ID" value="GGD65812.1"/>
    <property type="molecule type" value="Genomic_DNA"/>
</dbReference>
<dbReference type="InterPro" id="IPR036291">
    <property type="entry name" value="NAD(P)-bd_dom_sf"/>
</dbReference>
<dbReference type="InterPro" id="IPR020904">
    <property type="entry name" value="Sc_DH/Rdtase_CS"/>
</dbReference>
<evidence type="ECO:0000256" key="7">
    <source>
        <dbReference type="ARBA" id="ARBA00031758"/>
    </source>
</evidence>
<evidence type="ECO:0000256" key="1">
    <source>
        <dbReference type="ARBA" id="ARBA00006484"/>
    </source>
</evidence>